<comment type="caution">
    <text evidence="1">The sequence shown here is derived from an EMBL/GenBank/DDBJ whole genome shotgun (WGS) entry which is preliminary data.</text>
</comment>
<dbReference type="EMBL" id="BMAW01044327">
    <property type="protein sequence ID" value="GFS43907.1"/>
    <property type="molecule type" value="Genomic_DNA"/>
</dbReference>
<evidence type="ECO:0000313" key="2">
    <source>
        <dbReference type="Proteomes" id="UP000887013"/>
    </source>
</evidence>
<evidence type="ECO:0000313" key="1">
    <source>
        <dbReference type="EMBL" id="GFS43907.1"/>
    </source>
</evidence>
<organism evidence="1 2">
    <name type="scientific">Nephila pilipes</name>
    <name type="common">Giant wood spider</name>
    <name type="synonym">Nephila maculata</name>
    <dbReference type="NCBI Taxonomy" id="299642"/>
    <lineage>
        <taxon>Eukaryota</taxon>
        <taxon>Metazoa</taxon>
        <taxon>Ecdysozoa</taxon>
        <taxon>Arthropoda</taxon>
        <taxon>Chelicerata</taxon>
        <taxon>Arachnida</taxon>
        <taxon>Araneae</taxon>
        <taxon>Araneomorphae</taxon>
        <taxon>Entelegynae</taxon>
        <taxon>Araneoidea</taxon>
        <taxon>Nephilidae</taxon>
        <taxon>Nephila</taxon>
    </lineage>
</organism>
<protein>
    <submittedName>
        <fullName evidence="1">Uncharacterized protein</fullName>
    </submittedName>
</protein>
<dbReference type="AlphaFoldDB" id="A0A8X6MCD2"/>
<proteinExistence type="predicted"/>
<reference evidence="1" key="1">
    <citation type="submission" date="2020-08" db="EMBL/GenBank/DDBJ databases">
        <title>Multicomponent nature underlies the extraordinary mechanical properties of spider dragline silk.</title>
        <authorList>
            <person name="Kono N."/>
            <person name="Nakamura H."/>
            <person name="Mori M."/>
            <person name="Yoshida Y."/>
            <person name="Ohtoshi R."/>
            <person name="Malay A.D."/>
            <person name="Moran D.A.P."/>
            <person name="Tomita M."/>
            <person name="Numata K."/>
            <person name="Arakawa K."/>
        </authorList>
    </citation>
    <scope>NUCLEOTIDE SEQUENCE</scope>
</reference>
<accession>A0A8X6MCD2</accession>
<gene>
    <name evidence="1" type="ORF">NPIL_678121</name>
</gene>
<sequence length="114" mass="13280">MSSVADLTGFNGHVDETLSAPKDYLSYRKENRSLAWYIEFMITLYFPKENESHSRPKTWDKIKDEIKSKEEKIDLFGCDTTRDVSSIILDLEPEAASEWRGKKYIPSLYHSALR</sequence>
<dbReference type="Proteomes" id="UP000887013">
    <property type="component" value="Unassembled WGS sequence"/>
</dbReference>
<name>A0A8X6MCD2_NEPPI</name>
<keyword evidence="2" id="KW-1185">Reference proteome</keyword>